<gene>
    <name evidence="2" type="ORF">KDA_37150</name>
</gene>
<name>A0A402BA12_9CHLR</name>
<evidence type="ECO:0000313" key="2">
    <source>
        <dbReference type="EMBL" id="GCE28231.1"/>
    </source>
</evidence>
<protein>
    <submittedName>
        <fullName evidence="2">Uncharacterized protein</fullName>
    </submittedName>
</protein>
<dbReference type="AlphaFoldDB" id="A0A402BA12"/>
<accession>A0A402BA12</accession>
<comment type="caution">
    <text evidence="2">The sequence shown here is derived from an EMBL/GenBank/DDBJ whole genome shotgun (WGS) entry which is preliminary data.</text>
</comment>
<keyword evidence="1" id="KW-0472">Membrane</keyword>
<organism evidence="2 3">
    <name type="scientific">Dictyobacter alpinus</name>
    <dbReference type="NCBI Taxonomy" id="2014873"/>
    <lineage>
        <taxon>Bacteria</taxon>
        <taxon>Bacillati</taxon>
        <taxon>Chloroflexota</taxon>
        <taxon>Ktedonobacteria</taxon>
        <taxon>Ktedonobacterales</taxon>
        <taxon>Dictyobacteraceae</taxon>
        <taxon>Dictyobacter</taxon>
    </lineage>
</organism>
<keyword evidence="3" id="KW-1185">Reference proteome</keyword>
<keyword evidence="1" id="KW-1133">Transmembrane helix</keyword>
<sequence length="97" mass="11101">MNLVSILIPIVTLIIGWKRIPLHYSLFAVILILFATIYPMGTANALTSVPRFMTVVFPVTIIFASIKWPRFDHIYLALTLPIFALNVLLFLNHYWVA</sequence>
<feature type="transmembrane region" description="Helical" evidence="1">
    <location>
        <begin position="52"/>
        <end position="68"/>
    </location>
</feature>
<dbReference type="Proteomes" id="UP000287171">
    <property type="component" value="Unassembled WGS sequence"/>
</dbReference>
<feature type="transmembrane region" description="Helical" evidence="1">
    <location>
        <begin position="20"/>
        <end position="40"/>
    </location>
</feature>
<keyword evidence="1" id="KW-0812">Transmembrane</keyword>
<evidence type="ECO:0000313" key="3">
    <source>
        <dbReference type="Proteomes" id="UP000287171"/>
    </source>
</evidence>
<reference evidence="3" key="1">
    <citation type="submission" date="2018-12" db="EMBL/GenBank/DDBJ databases">
        <title>Tengunoibacter tsumagoiensis gen. nov., sp. nov., Dictyobacter kobayashii sp. nov., D. alpinus sp. nov., and D. joshuensis sp. nov. and description of Dictyobacteraceae fam. nov. within the order Ktedonobacterales isolated from Tengu-no-mugimeshi.</title>
        <authorList>
            <person name="Wang C.M."/>
            <person name="Zheng Y."/>
            <person name="Sakai Y."/>
            <person name="Toyoda A."/>
            <person name="Minakuchi Y."/>
            <person name="Abe K."/>
            <person name="Yokota A."/>
            <person name="Yabe S."/>
        </authorList>
    </citation>
    <scope>NUCLEOTIDE SEQUENCE [LARGE SCALE GENOMIC DNA]</scope>
    <source>
        <strain evidence="3">Uno16</strain>
    </source>
</reference>
<dbReference type="EMBL" id="BIFT01000001">
    <property type="protein sequence ID" value="GCE28231.1"/>
    <property type="molecule type" value="Genomic_DNA"/>
</dbReference>
<feature type="transmembrane region" description="Helical" evidence="1">
    <location>
        <begin position="74"/>
        <end position="96"/>
    </location>
</feature>
<proteinExistence type="predicted"/>
<evidence type="ECO:0000256" key="1">
    <source>
        <dbReference type="SAM" id="Phobius"/>
    </source>
</evidence>